<evidence type="ECO:0000256" key="1">
    <source>
        <dbReference type="SAM" id="Phobius"/>
    </source>
</evidence>
<gene>
    <name evidence="3" type="ORF">S01H1_05730</name>
</gene>
<feature type="transmembrane region" description="Helical" evidence="1">
    <location>
        <begin position="113"/>
        <end position="133"/>
    </location>
</feature>
<dbReference type="InterPro" id="IPR002048">
    <property type="entry name" value="EF_hand_dom"/>
</dbReference>
<protein>
    <recommendedName>
        <fullName evidence="2">EF-hand domain-containing protein</fullName>
    </recommendedName>
</protein>
<dbReference type="InterPro" id="IPR018247">
    <property type="entry name" value="EF_Hand_1_Ca_BS"/>
</dbReference>
<dbReference type="InterPro" id="IPR011992">
    <property type="entry name" value="EF-hand-dom_pair"/>
</dbReference>
<keyword evidence="1" id="KW-0812">Transmembrane</keyword>
<dbReference type="AlphaFoldDB" id="X0SIL9"/>
<evidence type="ECO:0000259" key="2">
    <source>
        <dbReference type="PROSITE" id="PS50222"/>
    </source>
</evidence>
<reference evidence="3" key="1">
    <citation type="journal article" date="2014" name="Front. Microbiol.">
        <title>High frequency of phylogenetically diverse reductive dehalogenase-homologous genes in deep subseafloor sedimentary metagenomes.</title>
        <authorList>
            <person name="Kawai M."/>
            <person name="Futagami T."/>
            <person name="Toyoda A."/>
            <person name="Takaki Y."/>
            <person name="Nishi S."/>
            <person name="Hori S."/>
            <person name="Arai W."/>
            <person name="Tsubouchi T."/>
            <person name="Morono Y."/>
            <person name="Uchiyama I."/>
            <person name="Ito T."/>
            <person name="Fujiyama A."/>
            <person name="Inagaki F."/>
            <person name="Takami H."/>
        </authorList>
    </citation>
    <scope>NUCLEOTIDE SEQUENCE</scope>
    <source>
        <strain evidence="3">Expedition CK06-06</strain>
    </source>
</reference>
<organism evidence="3">
    <name type="scientific">marine sediment metagenome</name>
    <dbReference type="NCBI Taxonomy" id="412755"/>
    <lineage>
        <taxon>unclassified sequences</taxon>
        <taxon>metagenomes</taxon>
        <taxon>ecological metagenomes</taxon>
    </lineage>
</organism>
<dbReference type="PROSITE" id="PS00018">
    <property type="entry name" value="EF_HAND_1"/>
    <property type="match status" value="1"/>
</dbReference>
<dbReference type="EMBL" id="BARS01002979">
    <property type="protein sequence ID" value="GAF75742.1"/>
    <property type="molecule type" value="Genomic_DNA"/>
</dbReference>
<keyword evidence="1" id="KW-1133">Transmembrane helix</keyword>
<dbReference type="PROSITE" id="PS50222">
    <property type="entry name" value="EF_HAND_2"/>
    <property type="match status" value="2"/>
</dbReference>
<feature type="transmembrane region" description="Helical" evidence="1">
    <location>
        <begin position="145"/>
        <end position="170"/>
    </location>
</feature>
<dbReference type="SUPFAM" id="SSF47473">
    <property type="entry name" value="EF-hand"/>
    <property type="match status" value="1"/>
</dbReference>
<evidence type="ECO:0000313" key="3">
    <source>
        <dbReference type="EMBL" id="GAF75742.1"/>
    </source>
</evidence>
<feature type="domain" description="EF-hand" evidence="2">
    <location>
        <begin position="179"/>
        <end position="214"/>
    </location>
</feature>
<dbReference type="SMART" id="SM00054">
    <property type="entry name" value="EFh"/>
    <property type="match status" value="2"/>
</dbReference>
<feature type="domain" description="EF-hand" evidence="2">
    <location>
        <begin position="216"/>
        <end position="251"/>
    </location>
</feature>
<keyword evidence="1" id="KW-0472">Membrane</keyword>
<dbReference type="Pfam" id="PF13499">
    <property type="entry name" value="EF-hand_7"/>
    <property type="match status" value="1"/>
</dbReference>
<name>X0SIL9_9ZZZZ</name>
<accession>X0SIL9</accession>
<feature type="transmembrane region" description="Helical" evidence="1">
    <location>
        <begin position="43"/>
        <end position="61"/>
    </location>
</feature>
<sequence length="293" mass="34350">MSKNDLTSIDETNIKNMILESHNDKNRDTLDLHNKVTDLKSNVFGTFIYIVVVVILIPLLLIKYKMYDILIPYFPNVDMIATSLGYNGGPSMYGFRNIWLYLYNPSNSTVFGYINQSMINYFALVGATGVIAYNTHKFKNWRRGWSLAFIMMITSYLAPDNIIISIQNYFARLLSNNYDSEEKVKKLWNLYNKNKNHQITKRQLENTLASMGYNNKRQHSIEDLFIAIDADKNKHISFEEFEEFLKAEYLQSNYFYLIIMVIGLLTAISILLIEAYLIKHHAWRFESMIEKFL</sequence>
<dbReference type="Gene3D" id="1.10.238.10">
    <property type="entry name" value="EF-hand"/>
    <property type="match status" value="1"/>
</dbReference>
<feature type="transmembrane region" description="Helical" evidence="1">
    <location>
        <begin position="73"/>
        <end position="93"/>
    </location>
</feature>
<proteinExistence type="predicted"/>
<comment type="caution">
    <text evidence="3">The sequence shown here is derived from an EMBL/GenBank/DDBJ whole genome shotgun (WGS) entry which is preliminary data.</text>
</comment>
<dbReference type="GO" id="GO:0005509">
    <property type="term" value="F:calcium ion binding"/>
    <property type="evidence" value="ECO:0007669"/>
    <property type="project" value="InterPro"/>
</dbReference>
<feature type="transmembrane region" description="Helical" evidence="1">
    <location>
        <begin position="254"/>
        <end position="278"/>
    </location>
</feature>